<evidence type="ECO:0000313" key="2">
    <source>
        <dbReference type="EMBL" id="MBK6301871.1"/>
    </source>
</evidence>
<reference evidence="2 3" key="1">
    <citation type="submission" date="2020-10" db="EMBL/GenBank/DDBJ databases">
        <title>Connecting structure to function with the recovery of over 1000 high-quality activated sludge metagenome-assembled genomes encoding full-length rRNA genes using long-read sequencing.</title>
        <authorList>
            <person name="Singleton C.M."/>
            <person name="Petriglieri F."/>
            <person name="Kristensen J.M."/>
            <person name="Kirkegaard R.H."/>
            <person name="Michaelsen T.Y."/>
            <person name="Andersen M.H."/>
            <person name="Karst S.M."/>
            <person name="Dueholm M.S."/>
            <person name="Nielsen P.H."/>
            <person name="Albertsen M."/>
        </authorList>
    </citation>
    <scope>NUCLEOTIDE SEQUENCE [LARGE SCALE GENOMIC DNA]</scope>
    <source>
        <strain evidence="2">AalE_18-Q3-R2-46_BAT3C.188</strain>
    </source>
</reference>
<organism evidence="2 3">
    <name type="scientific">Candidatus Phosphoribacter hodrii</name>
    <dbReference type="NCBI Taxonomy" id="2953743"/>
    <lineage>
        <taxon>Bacteria</taxon>
        <taxon>Bacillati</taxon>
        <taxon>Actinomycetota</taxon>
        <taxon>Actinomycetes</taxon>
        <taxon>Micrococcales</taxon>
        <taxon>Dermatophilaceae</taxon>
        <taxon>Candidatus Phosphoribacter</taxon>
    </lineage>
</organism>
<dbReference type="AlphaFoldDB" id="A0A934X642"/>
<protein>
    <submittedName>
        <fullName evidence="2">Uncharacterized protein</fullName>
    </submittedName>
</protein>
<sequence>MTSGSAVGPARLEAFEQFQEHDDPRLALGRDGAQPIASEERPHSLAVERVVRRSLQIGLGCGGTRLRVRCRATFGDHVGAGGGVGLAGQGHPRADEGLEIRIGGHQESLSGCARPQPASSLWGERDDSMSAEDVLPFAVMCAGWGRHRLGVRLRRSVSLASDARPGQPSCAEARVTRKPKVRLPDFQPQLRQPRLDDVDLNSKCSTDSSRSIPASASRSSASCADVQA</sequence>
<gene>
    <name evidence="2" type="ORF">IPF40_12790</name>
</gene>
<accession>A0A934X642</accession>
<dbReference type="EMBL" id="JADIXZ010000006">
    <property type="protein sequence ID" value="MBK6301871.1"/>
    <property type="molecule type" value="Genomic_DNA"/>
</dbReference>
<evidence type="ECO:0000256" key="1">
    <source>
        <dbReference type="SAM" id="MobiDB-lite"/>
    </source>
</evidence>
<comment type="caution">
    <text evidence="2">The sequence shown here is derived from an EMBL/GenBank/DDBJ whole genome shotgun (WGS) entry which is preliminary data.</text>
</comment>
<name>A0A934X642_9MICO</name>
<evidence type="ECO:0000313" key="3">
    <source>
        <dbReference type="Proteomes" id="UP000718281"/>
    </source>
</evidence>
<dbReference type="Proteomes" id="UP000718281">
    <property type="component" value="Unassembled WGS sequence"/>
</dbReference>
<feature type="region of interest" description="Disordered" evidence="1">
    <location>
        <begin position="178"/>
        <end position="228"/>
    </location>
</feature>
<feature type="compositionally biased region" description="Low complexity" evidence="1">
    <location>
        <begin position="205"/>
        <end position="228"/>
    </location>
</feature>
<proteinExistence type="predicted"/>